<sequence>MPKMNLRESISDISKAWNYDVTDGTIRNSFDKAGFFVSNENSASTEDEDDIPSEKLKKMWIQLRKKEIKDDMLIDDFLSLDSEAEISETLSELDILDSVKNKNNTAMN</sequence>
<evidence type="ECO:0008006" key="3">
    <source>
        <dbReference type="Google" id="ProtNLM"/>
    </source>
</evidence>
<comment type="caution">
    <text evidence="1">The sequence shown here is derived from an EMBL/GenBank/DDBJ whole genome shotgun (WGS) entry which is preliminary data.</text>
</comment>
<reference evidence="1 2" key="1">
    <citation type="journal article" date="2019" name="Sci. Rep.">
        <title>Orb-weaving spider Araneus ventricosus genome elucidates the spidroin gene catalogue.</title>
        <authorList>
            <person name="Kono N."/>
            <person name="Nakamura H."/>
            <person name="Ohtoshi R."/>
            <person name="Moran D.A.P."/>
            <person name="Shinohara A."/>
            <person name="Yoshida Y."/>
            <person name="Fujiwara M."/>
            <person name="Mori M."/>
            <person name="Tomita M."/>
            <person name="Arakawa K."/>
        </authorList>
    </citation>
    <scope>NUCLEOTIDE SEQUENCE [LARGE SCALE GENOMIC DNA]</scope>
</reference>
<proteinExistence type="predicted"/>
<gene>
    <name evidence="1" type="ORF">AVEN_239413_1</name>
</gene>
<organism evidence="1 2">
    <name type="scientific">Araneus ventricosus</name>
    <name type="common">Orbweaver spider</name>
    <name type="synonym">Epeira ventricosa</name>
    <dbReference type="NCBI Taxonomy" id="182803"/>
    <lineage>
        <taxon>Eukaryota</taxon>
        <taxon>Metazoa</taxon>
        <taxon>Ecdysozoa</taxon>
        <taxon>Arthropoda</taxon>
        <taxon>Chelicerata</taxon>
        <taxon>Arachnida</taxon>
        <taxon>Araneae</taxon>
        <taxon>Araneomorphae</taxon>
        <taxon>Entelegynae</taxon>
        <taxon>Araneoidea</taxon>
        <taxon>Araneidae</taxon>
        <taxon>Araneus</taxon>
    </lineage>
</organism>
<dbReference type="AlphaFoldDB" id="A0A4Y2K1H4"/>
<accession>A0A4Y2K1H4</accession>
<evidence type="ECO:0000313" key="2">
    <source>
        <dbReference type="Proteomes" id="UP000499080"/>
    </source>
</evidence>
<dbReference type="OrthoDB" id="2425841at2759"/>
<name>A0A4Y2K1H4_ARAVE</name>
<dbReference type="EMBL" id="BGPR01004122">
    <property type="protein sequence ID" value="GBM96174.1"/>
    <property type="molecule type" value="Genomic_DNA"/>
</dbReference>
<protein>
    <recommendedName>
        <fullName evidence="3">DDE-1 domain-containing protein</fullName>
    </recommendedName>
</protein>
<evidence type="ECO:0000313" key="1">
    <source>
        <dbReference type="EMBL" id="GBM96174.1"/>
    </source>
</evidence>
<dbReference type="Proteomes" id="UP000499080">
    <property type="component" value="Unassembled WGS sequence"/>
</dbReference>
<keyword evidence="2" id="KW-1185">Reference proteome</keyword>